<evidence type="ECO:0000256" key="3">
    <source>
        <dbReference type="ARBA" id="ARBA00023125"/>
    </source>
</evidence>
<organism evidence="6 7">
    <name type="scientific">Cystobacter ferrugineus</name>
    <dbReference type="NCBI Taxonomy" id="83449"/>
    <lineage>
        <taxon>Bacteria</taxon>
        <taxon>Pseudomonadati</taxon>
        <taxon>Myxococcota</taxon>
        <taxon>Myxococcia</taxon>
        <taxon>Myxococcales</taxon>
        <taxon>Cystobacterineae</taxon>
        <taxon>Archangiaceae</taxon>
        <taxon>Cystobacter</taxon>
    </lineage>
</organism>
<evidence type="ECO:0000256" key="1">
    <source>
        <dbReference type="ARBA" id="ARBA00009437"/>
    </source>
</evidence>
<reference evidence="6 7" key="2">
    <citation type="submission" date="2016-12" db="EMBL/GenBank/DDBJ databases">
        <title>Draft Genome Sequence of Cystobacter ferrugineus Strain Cbfe23.</title>
        <authorList>
            <person name="Akbar S."/>
            <person name="Dowd S.E."/>
            <person name="Stevens D.C."/>
        </authorList>
    </citation>
    <scope>NUCLEOTIDE SEQUENCE [LARGE SCALE GENOMIC DNA]</scope>
    <source>
        <strain evidence="6 7">Cbfe23</strain>
    </source>
</reference>
<dbReference type="InterPro" id="IPR036390">
    <property type="entry name" value="WH_DNA-bd_sf"/>
</dbReference>
<protein>
    <recommendedName>
        <fullName evidence="5">HTH lysR-type domain-containing protein</fullName>
    </recommendedName>
</protein>
<dbReference type="STRING" id="83449.BON30_25530"/>
<sequence>MILDVRHLRLVAAVVDTGSVTAAARVLHLSQPALSHQLRDVEERLGAELFQRQGRRMVLTGPGRRVLEAARKVVAEVDAAEAEVSRMSQASRGLLRLATECYTAYHWLPGVLRRFSAKHPGVEVRIAVDATRRPVEALLSGELELGVVSGPVRHRRLEGAPLFEDELMAVMAPDHRLAKKSVLHAADFAREHVLLYSIPLTESTLFQEVLVPAGVTPARVSRVELTEAMVEMAKAGLGVGLLARWAVAPELARGTLAAVRVTKHGLRRHWHAAWPRTVRPAPYLTAFVELLAKAGPPGR</sequence>
<dbReference type="PRINTS" id="PR00039">
    <property type="entry name" value="HTHLYSR"/>
</dbReference>
<dbReference type="CDD" id="cd05466">
    <property type="entry name" value="PBP2_LTTR_substrate"/>
    <property type="match status" value="1"/>
</dbReference>
<dbReference type="Proteomes" id="UP000182229">
    <property type="component" value="Unassembled WGS sequence"/>
</dbReference>
<dbReference type="InterPro" id="IPR005119">
    <property type="entry name" value="LysR_subst-bd"/>
</dbReference>
<proteinExistence type="inferred from homology"/>
<keyword evidence="3" id="KW-0238">DNA-binding</keyword>
<gene>
    <name evidence="6" type="ORF">BON30_25530</name>
</gene>
<comment type="caution">
    <text evidence="6">The sequence shown here is derived from an EMBL/GenBank/DDBJ whole genome shotgun (WGS) entry which is preliminary data.</text>
</comment>
<keyword evidence="2" id="KW-0805">Transcription regulation</keyword>
<dbReference type="Gene3D" id="3.40.190.290">
    <property type="match status" value="1"/>
</dbReference>
<dbReference type="GO" id="GO:0003700">
    <property type="term" value="F:DNA-binding transcription factor activity"/>
    <property type="evidence" value="ECO:0007669"/>
    <property type="project" value="InterPro"/>
</dbReference>
<dbReference type="FunFam" id="1.10.10.10:FF:000001">
    <property type="entry name" value="LysR family transcriptional regulator"/>
    <property type="match status" value="1"/>
</dbReference>
<dbReference type="RefSeq" id="WP_071901034.1">
    <property type="nucleotide sequence ID" value="NZ_MPIN01000007.1"/>
</dbReference>
<name>A0A1L9B5N8_9BACT</name>
<evidence type="ECO:0000256" key="4">
    <source>
        <dbReference type="ARBA" id="ARBA00023163"/>
    </source>
</evidence>
<keyword evidence="4" id="KW-0804">Transcription</keyword>
<dbReference type="SUPFAM" id="SSF46785">
    <property type="entry name" value="Winged helix' DNA-binding domain"/>
    <property type="match status" value="1"/>
</dbReference>
<dbReference type="PROSITE" id="PS50931">
    <property type="entry name" value="HTH_LYSR"/>
    <property type="match status" value="1"/>
</dbReference>
<reference evidence="7" key="1">
    <citation type="submission" date="2016-11" db="EMBL/GenBank/DDBJ databases">
        <authorList>
            <person name="Shukria A."/>
            <person name="Stevens D.C."/>
        </authorList>
    </citation>
    <scope>NUCLEOTIDE SEQUENCE [LARGE SCALE GENOMIC DNA]</scope>
    <source>
        <strain evidence="7">Cbfe23</strain>
    </source>
</reference>
<evidence type="ECO:0000259" key="5">
    <source>
        <dbReference type="PROSITE" id="PS50931"/>
    </source>
</evidence>
<dbReference type="SUPFAM" id="SSF53850">
    <property type="entry name" value="Periplasmic binding protein-like II"/>
    <property type="match status" value="1"/>
</dbReference>
<dbReference type="PANTHER" id="PTHR30126:SF25">
    <property type="entry name" value="HTH-TYPE TRANSCRIPTIONAL REGULATOR METR"/>
    <property type="match status" value="1"/>
</dbReference>
<accession>A0A1L9B5N8</accession>
<dbReference type="PANTHER" id="PTHR30126">
    <property type="entry name" value="HTH-TYPE TRANSCRIPTIONAL REGULATOR"/>
    <property type="match status" value="1"/>
</dbReference>
<dbReference type="Pfam" id="PF00126">
    <property type="entry name" value="HTH_1"/>
    <property type="match status" value="1"/>
</dbReference>
<feature type="domain" description="HTH lysR-type" evidence="5">
    <location>
        <begin position="3"/>
        <end position="60"/>
    </location>
</feature>
<evidence type="ECO:0000313" key="7">
    <source>
        <dbReference type="Proteomes" id="UP000182229"/>
    </source>
</evidence>
<comment type="similarity">
    <text evidence="1">Belongs to the LysR transcriptional regulatory family.</text>
</comment>
<dbReference type="InterPro" id="IPR000847">
    <property type="entry name" value="LysR_HTH_N"/>
</dbReference>
<keyword evidence="7" id="KW-1185">Reference proteome</keyword>
<dbReference type="InterPro" id="IPR036388">
    <property type="entry name" value="WH-like_DNA-bd_sf"/>
</dbReference>
<dbReference type="Pfam" id="PF03466">
    <property type="entry name" value="LysR_substrate"/>
    <property type="match status" value="1"/>
</dbReference>
<dbReference type="Gene3D" id="1.10.10.10">
    <property type="entry name" value="Winged helix-like DNA-binding domain superfamily/Winged helix DNA-binding domain"/>
    <property type="match status" value="1"/>
</dbReference>
<dbReference type="AlphaFoldDB" id="A0A1L9B5N8"/>
<evidence type="ECO:0000313" key="6">
    <source>
        <dbReference type="EMBL" id="OJH37568.1"/>
    </source>
</evidence>
<evidence type="ECO:0000256" key="2">
    <source>
        <dbReference type="ARBA" id="ARBA00023015"/>
    </source>
</evidence>
<dbReference type="GO" id="GO:0000976">
    <property type="term" value="F:transcription cis-regulatory region binding"/>
    <property type="evidence" value="ECO:0007669"/>
    <property type="project" value="TreeGrafter"/>
</dbReference>
<dbReference type="EMBL" id="MPIN01000007">
    <property type="protein sequence ID" value="OJH37568.1"/>
    <property type="molecule type" value="Genomic_DNA"/>
</dbReference>